<dbReference type="InterPro" id="IPR001041">
    <property type="entry name" value="2Fe-2S_ferredoxin-type"/>
</dbReference>
<feature type="domain" description="2Fe-2S ferredoxin-type" evidence="1">
    <location>
        <begin position="1"/>
        <end position="77"/>
    </location>
</feature>
<dbReference type="Gene3D" id="3.10.20.740">
    <property type="match status" value="1"/>
</dbReference>
<evidence type="ECO:0000313" key="2">
    <source>
        <dbReference type="EMBL" id="QWG04319.1"/>
    </source>
</evidence>
<keyword evidence="3" id="KW-1185">Reference proteome</keyword>
<dbReference type="KEGG" id="fya:KMW28_25840"/>
<proteinExistence type="predicted"/>
<evidence type="ECO:0000313" key="3">
    <source>
        <dbReference type="Proteomes" id="UP000678679"/>
    </source>
</evidence>
<dbReference type="Proteomes" id="UP000678679">
    <property type="component" value="Chromosome 2"/>
</dbReference>
<protein>
    <submittedName>
        <fullName evidence="2">2Fe-2S iron-sulfur cluster binding domain-containing protein</fullName>
    </submittedName>
</protein>
<name>A0AAX1N9U7_9BACT</name>
<reference evidence="2 3" key="1">
    <citation type="submission" date="2021-05" db="EMBL/GenBank/DDBJ databases">
        <title>Comparative genomic studies on the polysaccharide-degrading batcterial strains of the Flammeovirga genus.</title>
        <authorList>
            <person name="Zewei F."/>
            <person name="Zheng Z."/>
            <person name="Yu L."/>
            <person name="Ruyue G."/>
            <person name="Yanhong M."/>
            <person name="Yuanyuan C."/>
            <person name="Jingyan G."/>
            <person name="Wenjun H."/>
        </authorList>
    </citation>
    <scope>NUCLEOTIDE SEQUENCE [LARGE SCALE GENOMIC DNA]</scope>
    <source>
        <strain evidence="2 3">NBRC:100898</strain>
    </source>
</reference>
<gene>
    <name evidence="2" type="ORF">KMW28_25840</name>
</gene>
<sequence length="99" mass="11843">MIIKVDNKEYDRHERDKTLLDLLKRNKLSITHPCYKTMRKYGTCNSCLIEVDGEQKLSCGIPPEEELNYILDREDLKEARKKKAREFKEHLDKMKRLFG</sequence>
<dbReference type="InterPro" id="IPR036010">
    <property type="entry name" value="2Fe-2S_ferredoxin-like_sf"/>
</dbReference>
<dbReference type="PROSITE" id="PS51085">
    <property type="entry name" value="2FE2S_FER_2"/>
    <property type="match status" value="1"/>
</dbReference>
<dbReference type="EMBL" id="CP076133">
    <property type="protein sequence ID" value="QWG04319.1"/>
    <property type="molecule type" value="Genomic_DNA"/>
</dbReference>
<dbReference type="Pfam" id="PF00111">
    <property type="entry name" value="Fer2"/>
    <property type="match status" value="1"/>
</dbReference>
<accession>A0AAX1N9U7</accession>
<dbReference type="RefSeq" id="WP_066214990.1">
    <property type="nucleotide sequence ID" value="NZ_CP076133.1"/>
</dbReference>
<dbReference type="AlphaFoldDB" id="A0AAX1N9U7"/>
<organism evidence="2 3">
    <name type="scientific">Flammeovirga yaeyamensis</name>
    <dbReference type="NCBI Taxonomy" id="367791"/>
    <lineage>
        <taxon>Bacteria</taxon>
        <taxon>Pseudomonadati</taxon>
        <taxon>Bacteroidota</taxon>
        <taxon>Cytophagia</taxon>
        <taxon>Cytophagales</taxon>
        <taxon>Flammeovirgaceae</taxon>
        <taxon>Flammeovirga</taxon>
    </lineage>
</organism>
<dbReference type="GO" id="GO:0051536">
    <property type="term" value="F:iron-sulfur cluster binding"/>
    <property type="evidence" value="ECO:0007669"/>
    <property type="project" value="InterPro"/>
</dbReference>
<dbReference type="SUPFAM" id="SSF54292">
    <property type="entry name" value="2Fe-2S ferredoxin-like"/>
    <property type="match status" value="1"/>
</dbReference>
<evidence type="ECO:0000259" key="1">
    <source>
        <dbReference type="PROSITE" id="PS51085"/>
    </source>
</evidence>